<evidence type="ECO:0000313" key="4">
    <source>
        <dbReference type="Proteomes" id="UP000739538"/>
    </source>
</evidence>
<dbReference type="AlphaFoldDB" id="A0A956N802"/>
<keyword evidence="1" id="KW-1133">Transmembrane helix</keyword>
<name>A0A956N802_UNCEI</name>
<keyword evidence="1" id="KW-0472">Membrane</keyword>
<organism evidence="3 4">
    <name type="scientific">Eiseniibacteriota bacterium</name>
    <dbReference type="NCBI Taxonomy" id="2212470"/>
    <lineage>
        <taxon>Bacteria</taxon>
        <taxon>Candidatus Eiseniibacteriota</taxon>
    </lineage>
</organism>
<proteinExistence type="predicted"/>
<dbReference type="InterPro" id="IPR007029">
    <property type="entry name" value="YHS_dom"/>
</dbReference>
<dbReference type="SUPFAM" id="SSF47240">
    <property type="entry name" value="Ferritin-like"/>
    <property type="match status" value="1"/>
</dbReference>
<gene>
    <name evidence="3" type="ORF">KDA27_01355</name>
</gene>
<reference evidence="3" key="2">
    <citation type="journal article" date="2021" name="Microbiome">
        <title>Successional dynamics and alternative stable states in a saline activated sludge microbial community over 9 years.</title>
        <authorList>
            <person name="Wang Y."/>
            <person name="Ye J."/>
            <person name="Ju F."/>
            <person name="Liu L."/>
            <person name="Boyd J.A."/>
            <person name="Deng Y."/>
            <person name="Parks D.H."/>
            <person name="Jiang X."/>
            <person name="Yin X."/>
            <person name="Woodcroft B.J."/>
            <person name="Tyson G.W."/>
            <person name="Hugenholtz P."/>
            <person name="Polz M.F."/>
            <person name="Zhang T."/>
        </authorList>
    </citation>
    <scope>NUCLEOTIDE SEQUENCE</scope>
    <source>
        <strain evidence="3">HKST-UBA02</strain>
    </source>
</reference>
<dbReference type="Proteomes" id="UP000739538">
    <property type="component" value="Unassembled WGS sequence"/>
</dbReference>
<protein>
    <submittedName>
        <fullName evidence="3">YHS domain-containing protein</fullName>
    </submittedName>
</protein>
<evidence type="ECO:0000256" key="1">
    <source>
        <dbReference type="SAM" id="Phobius"/>
    </source>
</evidence>
<accession>A0A956N802</accession>
<sequence length="140" mass="15340">MRTSRMHPICASLGRSRQQLPYLSRRQQPAGHRPAYLRAVALLGLLSFCAVLFLSAGCKDGPGDARAATAAECRVVKNGIQMTSPISGKPIVKQTTTPAAIWDGKLYFFCCEVDRDKFVDQPKMYADTVLPPNGRLIDSN</sequence>
<evidence type="ECO:0000313" key="3">
    <source>
        <dbReference type="EMBL" id="MCA9754420.1"/>
    </source>
</evidence>
<keyword evidence="1" id="KW-0812">Transmembrane</keyword>
<reference evidence="3" key="1">
    <citation type="submission" date="2020-04" db="EMBL/GenBank/DDBJ databases">
        <authorList>
            <person name="Zhang T."/>
        </authorList>
    </citation>
    <scope>NUCLEOTIDE SEQUENCE</scope>
    <source>
        <strain evidence="3">HKST-UBA02</strain>
    </source>
</reference>
<dbReference type="InterPro" id="IPR009078">
    <property type="entry name" value="Ferritin-like_SF"/>
</dbReference>
<feature type="domain" description="YHS" evidence="2">
    <location>
        <begin position="82"/>
        <end position="128"/>
    </location>
</feature>
<dbReference type="Pfam" id="PF04945">
    <property type="entry name" value="YHS"/>
    <property type="match status" value="1"/>
</dbReference>
<dbReference type="EMBL" id="JAGQHS010000003">
    <property type="protein sequence ID" value="MCA9754420.1"/>
    <property type="molecule type" value="Genomic_DNA"/>
</dbReference>
<feature type="transmembrane region" description="Helical" evidence="1">
    <location>
        <begin position="35"/>
        <end position="56"/>
    </location>
</feature>
<evidence type="ECO:0000259" key="2">
    <source>
        <dbReference type="Pfam" id="PF04945"/>
    </source>
</evidence>
<comment type="caution">
    <text evidence="3">The sequence shown here is derived from an EMBL/GenBank/DDBJ whole genome shotgun (WGS) entry which is preliminary data.</text>
</comment>